<gene>
    <name evidence="2" type="ORF">BCR42DRAFT_442287</name>
</gene>
<protein>
    <submittedName>
        <fullName evidence="2">Uncharacterized protein</fullName>
    </submittedName>
</protein>
<dbReference type="PANTHER" id="PTHR34365">
    <property type="entry name" value="ENOLASE (DUF1399)"/>
    <property type="match status" value="1"/>
</dbReference>
<reference evidence="2 3" key="1">
    <citation type="submission" date="2016-07" db="EMBL/GenBank/DDBJ databases">
        <title>Pervasive Adenine N6-methylation of Active Genes in Fungi.</title>
        <authorList>
            <consortium name="DOE Joint Genome Institute"/>
            <person name="Mondo S.J."/>
            <person name="Dannebaum R.O."/>
            <person name="Kuo R.C."/>
            <person name="Labutti K."/>
            <person name="Haridas S."/>
            <person name="Kuo A."/>
            <person name="Salamov A."/>
            <person name="Ahrendt S.R."/>
            <person name="Lipzen A."/>
            <person name="Sullivan W."/>
            <person name="Andreopoulos W.B."/>
            <person name="Clum A."/>
            <person name="Lindquist E."/>
            <person name="Daum C."/>
            <person name="Ramamoorthy G.K."/>
            <person name="Gryganskyi A."/>
            <person name="Culley D."/>
            <person name="Magnuson J.K."/>
            <person name="James T.Y."/>
            <person name="O'Malley M.A."/>
            <person name="Stajich J.E."/>
            <person name="Spatafora J.W."/>
            <person name="Visel A."/>
            <person name="Grigoriev I.V."/>
        </authorList>
    </citation>
    <scope>NUCLEOTIDE SEQUENCE [LARGE SCALE GENOMIC DNA]</scope>
    <source>
        <strain evidence="2 3">NRRL 1336</strain>
    </source>
</reference>
<dbReference type="Proteomes" id="UP000193560">
    <property type="component" value="Unassembled WGS sequence"/>
</dbReference>
<evidence type="ECO:0000256" key="1">
    <source>
        <dbReference type="SAM" id="MobiDB-lite"/>
    </source>
</evidence>
<evidence type="ECO:0000313" key="3">
    <source>
        <dbReference type="Proteomes" id="UP000193560"/>
    </source>
</evidence>
<dbReference type="InterPro" id="IPR009836">
    <property type="entry name" value="GRDP-like"/>
</dbReference>
<name>A0A1X2I2R0_9FUNG</name>
<comment type="caution">
    <text evidence="2">The sequence shown here is derived from an EMBL/GenBank/DDBJ whole genome shotgun (WGS) entry which is preliminary data.</text>
</comment>
<proteinExistence type="predicted"/>
<dbReference type="STRING" id="90262.A0A1X2I2R0"/>
<feature type="compositionally biased region" description="Low complexity" evidence="1">
    <location>
        <begin position="253"/>
        <end position="265"/>
    </location>
</feature>
<keyword evidence="3" id="KW-1185">Reference proteome</keyword>
<organism evidence="2 3">
    <name type="scientific">Absidia repens</name>
    <dbReference type="NCBI Taxonomy" id="90262"/>
    <lineage>
        <taxon>Eukaryota</taxon>
        <taxon>Fungi</taxon>
        <taxon>Fungi incertae sedis</taxon>
        <taxon>Mucoromycota</taxon>
        <taxon>Mucoromycotina</taxon>
        <taxon>Mucoromycetes</taxon>
        <taxon>Mucorales</taxon>
        <taxon>Cunninghamellaceae</taxon>
        <taxon>Absidia</taxon>
    </lineage>
</organism>
<sequence length="521" mass="60575">MTFDGFDFTCFDAIKHTFPSLDKHVSVENGIFYLSLLEQFVELRAEFADELDAFHARAELRYEAWIRGCQRRHDDHTLSSIIPPIDCQRMMPHMLFFPLPLKQLHLQRHHPSNDSITFWNDECVKGKEPFTLTMKELQVELPGYRDCPLCKKCFKLSGLDYGKWRTDPTVYLKCWFCEQEFNVHDAAIEQIVSDLTREKPPHEKDVAWIRGTMLNNKGTIKTSVTETGSTSITQRLRRIITHYSNNSQDTALPSPTTTSSSNSSSRAMCEFIENSVRRKTTSMYDVEPILLRQLHFRALEQEYTTAEEKQKQQKIKDLAYAINACYGNNPSPFSLDLIQAAERQHAATTRILAMTWSLPDTLVLGVRHYKNFLLRMYEPQDWVGASTAPVDVAWRTHMLFPEAYRKFTLKHMHRVINHEDSIPHYSLEEEEDDEDNGNRSSYRRLSHVLAINSHQHRPSRYFPRVHPRPSFGNDYYHGSIVVDDPIDSLSLCSDHYDPAFVEPTFSPTREIMPDIVCNFEK</sequence>
<feature type="region of interest" description="Disordered" evidence="1">
    <location>
        <begin position="246"/>
        <end position="265"/>
    </location>
</feature>
<evidence type="ECO:0000313" key="2">
    <source>
        <dbReference type="EMBL" id="ORZ08112.1"/>
    </source>
</evidence>
<dbReference type="PANTHER" id="PTHR34365:SF7">
    <property type="entry name" value="GLYCINE-RICH DOMAIN-CONTAINING PROTEIN 1"/>
    <property type="match status" value="1"/>
</dbReference>
<dbReference type="EMBL" id="MCGE01000032">
    <property type="protein sequence ID" value="ORZ08112.1"/>
    <property type="molecule type" value="Genomic_DNA"/>
</dbReference>
<dbReference type="OrthoDB" id="2684236at2759"/>
<accession>A0A1X2I2R0</accession>
<dbReference type="AlphaFoldDB" id="A0A1X2I2R0"/>